<protein>
    <submittedName>
        <fullName evidence="4">Uncharacterized protein YhaN</fullName>
    </submittedName>
</protein>
<proteinExistence type="predicted"/>
<feature type="coiled-coil region" evidence="1">
    <location>
        <begin position="379"/>
        <end position="413"/>
    </location>
</feature>
<keyword evidence="2" id="KW-1133">Transmembrane helix</keyword>
<dbReference type="PANTHER" id="PTHR41259:SF1">
    <property type="entry name" value="DOUBLE-STRAND BREAK REPAIR RAD50 ATPASE, PUTATIVE-RELATED"/>
    <property type="match status" value="1"/>
</dbReference>
<reference evidence="4 5" key="1">
    <citation type="submission" date="2021-01" db="EMBL/GenBank/DDBJ databases">
        <title>Genomic Encyclopedia of Type Strains, Phase IV (KMG-IV): sequencing the most valuable type-strain genomes for metagenomic binning, comparative biology and taxonomic classification.</title>
        <authorList>
            <person name="Goeker M."/>
        </authorList>
    </citation>
    <scope>NUCLEOTIDE SEQUENCE [LARGE SCALE GENOMIC DNA]</scope>
    <source>
        <strain evidence="4 5">DSM 28236</strain>
    </source>
</reference>
<dbReference type="InterPro" id="IPR038734">
    <property type="entry name" value="YhaN_AAA"/>
</dbReference>
<feature type="domain" description="YhaN AAA" evidence="3">
    <location>
        <begin position="3"/>
        <end position="200"/>
    </location>
</feature>
<keyword evidence="2" id="KW-0812">Transmembrane</keyword>
<organism evidence="4 5">
    <name type="scientific">Scopulibacillus daqui</name>
    <dbReference type="NCBI Taxonomy" id="1469162"/>
    <lineage>
        <taxon>Bacteria</taxon>
        <taxon>Bacillati</taxon>
        <taxon>Bacillota</taxon>
        <taxon>Bacilli</taxon>
        <taxon>Bacillales</taxon>
        <taxon>Sporolactobacillaceae</taxon>
        <taxon>Scopulibacillus</taxon>
    </lineage>
</organism>
<dbReference type="PANTHER" id="PTHR41259">
    <property type="entry name" value="DOUBLE-STRAND BREAK REPAIR RAD50 ATPASE, PUTATIVE-RELATED"/>
    <property type="match status" value="1"/>
</dbReference>
<keyword evidence="5" id="KW-1185">Reference proteome</keyword>
<dbReference type="Gene3D" id="3.40.50.300">
    <property type="entry name" value="P-loop containing nucleotide triphosphate hydrolases"/>
    <property type="match status" value="2"/>
</dbReference>
<dbReference type="SUPFAM" id="SSF52540">
    <property type="entry name" value="P-loop containing nucleoside triphosphate hydrolases"/>
    <property type="match status" value="1"/>
</dbReference>
<accession>A0ABS2Q3P3</accession>
<name>A0ABS2Q3P3_9BACL</name>
<dbReference type="Proteomes" id="UP000808914">
    <property type="component" value="Unassembled WGS sequence"/>
</dbReference>
<feature type="coiled-coil region" evidence="1">
    <location>
        <begin position="637"/>
        <end position="723"/>
    </location>
</feature>
<feature type="coiled-coil region" evidence="1">
    <location>
        <begin position="184"/>
        <end position="235"/>
    </location>
</feature>
<evidence type="ECO:0000256" key="1">
    <source>
        <dbReference type="SAM" id="Coils"/>
    </source>
</evidence>
<evidence type="ECO:0000313" key="4">
    <source>
        <dbReference type="EMBL" id="MBM7646921.1"/>
    </source>
</evidence>
<gene>
    <name evidence="4" type="ORF">JOD45_003156</name>
</gene>
<keyword evidence="1" id="KW-0175">Coiled coil</keyword>
<dbReference type="RefSeq" id="WP_205004791.1">
    <property type="nucleotide sequence ID" value="NZ_JAFBER010000033.1"/>
</dbReference>
<feature type="coiled-coil region" evidence="1">
    <location>
        <begin position="783"/>
        <end position="817"/>
    </location>
</feature>
<evidence type="ECO:0000256" key="2">
    <source>
        <dbReference type="SAM" id="Phobius"/>
    </source>
</evidence>
<sequence length="1008" mass="117254">MIKIKQINIYQFGRFTGRSIQLPAAPFLIVYGPNEAGKSTLTAFIKYMLFGFPPKAKLDAFVRNRDINGVGGSLHIESETFGGLKLERFLNESGMPKVYDNTGSDNGSHQLNQLFYGLDLPAFEAIFCFDLDGLKELEKIGAKEMNQLLFSAGMTGNSRIMRLEQMLDKKLQALFKPSGRKPVINQTITELDHLKGQLKDWDKKLNDYHDINEKIQQAEREIADILEKKREIENTYHQLAQFSSLKPLMIKYNSLHEEEKQLPDINFPDQGIERLEKWQAQIVVLEGEKAEISKRIEQISLAVRQLNIDRKWLDNERNLLHLINKAPYCESLRQNIDMTKEKILYEANLLDNLINKLGGGWTKEAVCAADIGIESKDHLKQLLNEREKAMHHRDRLEQALSDSMAKTERFQEQIAQSKQYVLDEAERSRIEEQLEASKNRDMLEKEKSWLEAKIQSIHRERRQKSQLKKLSIIIPGSCLVLSVFIAFLQFYSHHPISGFISGAFGVILSLGAKLAIQKTADKTSGESDETEADQRLKTINEILLARPQGELYEYQTLLNKDEEARASIASANQRLEDEKKYYGHLIQQLDNVSLSIETNTERLREWMVRHSFLETPVSLIEEVYQYVEEAKTHVIQQQQLEKQLNGHKQKIDAFEREKYQLAEQLQAENDSLWHLEQRLNKEKEKHQRYLQFKHQLQGLIEQEEALNEKMSRYQTECERLFKAAQVNDEEAFRKKAKKYERKKQIQSEMLEVKRQMEQIEPNRASLQQCHLWLREDRFKGVTKESLKKQIEELEQRLETCRKQSLKWQSERSQLEENQSYAQLKHQMEAKRSFLNEKARQWAVYQTARGLLNKAKEEYRERKLPAVLAQASEYFSKMTGYRYRAILMSDEEGLVAENYAGQSFYVKELSRGTQEQLYVSIRLALASVFESAESFPIIIDDSFVNFDNDRSGQAMAVLSEVSKRHQVILMTCHKEYKNQSDAAWISLADVEHQNIDSVMNEKGVVSCMI</sequence>
<dbReference type="Pfam" id="PF13514">
    <property type="entry name" value="AAA_27"/>
    <property type="match status" value="1"/>
</dbReference>
<dbReference type="InterPro" id="IPR027417">
    <property type="entry name" value="P-loop_NTPase"/>
</dbReference>
<keyword evidence="2" id="KW-0472">Membrane</keyword>
<evidence type="ECO:0000259" key="3">
    <source>
        <dbReference type="Pfam" id="PF13514"/>
    </source>
</evidence>
<evidence type="ECO:0000313" key="5">
    <source>
        <dbReference type="Proteomes" id="UP000808914"/>
    </source>
</evidence>
<feature type="transmembrane region" description="Helical" evidence="2">
    <location>
        <begin position="470"/>
        <end position="490"/>
    </location>
</feature>
<comment type="caution">
    <text evidence="4">The sequence shown here is derived from an EMBL/GenBank/DDBJ whole genome shotgun (WGS) entry which is preliminary data.</text>
</comment>
<dbReference type="EMBL" id="JAFBER010000033">
    <property type="protein sequence ID" value="MBM7646921.1"/>
    <property type="molecule type" value="Genomic_DNA"/>
</dbReference>